<feature type="domain" description="AMP-dependent synthetase/ligase" evidence="4">
    <location>
        <begin position="30"/>
        <end position="393"/>
    </location>
</feature>
<evidence type="ECO:0000313" key="7">
    <source>
        <dbReference type="Proteomes" id="UP000024635"/>
    </source>
</evidence>
<dbReference type="SUPFAM" id="SSF56801">
    <property type="entry name" value="Acetyl-CoA synthetase-like"/>
    <property type="match status" value="1"/>
</dbReference>
<dbReference type="CDD" id="cd05911">
    <property type="entry name" value="Firefly_Luc_like"/>
    <property type="match status" value="1"/>
</dbReference>
<name>A0A016U0G0_9BILA</name>
<dbReference type="Pfam" id="PF13193">
    <property type="entry name" value="AMP-binding_C"/>
    <property type="match status" value="1"/>
</dbReference>
<dbReference type="InterPro" id="IPR045851">
    <property type="entry name" value="AMP-bd_C_sf"/>
</dbReference>
<evidence type="ECO:0000256" key="2">
    <source>
        <dbReference type="ARBA" id="ARBA00006432"/>
    </source>
</evidence>
<comment type="similarity">
    <text evidence="2">Belongs to the ATP-dependent AMP-binding enzyme family.</text>
</comment>
<dbReference type="Proteomes" id="UP000024635">
    <property type="component" value="Unassembled WGS sequence"/>
</dbReference>
<dbReference type="GO" id="GO:0016405">
    <property type="term" value="F:CoA-ligase activity"/>
    <property type="evidence" value="ECO:0007669"/>
    <property type="project" value="TreeGrafter"/>
</dbReference>
<accession>A0A016U0G0</accession>
<organism evidence="6 7">
    <name type="scientific">Ancylostoma ceylanicum</name>
    <dbReference type="NCBI Taxonomy" id="53326"/>
    <lineage>
        <taxon>Eukaryota</taxon>
        <taxon>Metazoa</taxon>
        <taxon>Ecdysozoa</taxon>
        <taxon>Nematoda</taxon>
        <taxon>Chromadorea</taxon>
        <taxon>Rhabditida</taxon>
        <taxon>Rhabditina</taxon>
        <taxon>Rhabditomorpha</taxon>
        <taxon>Strongyloidea</taxon>
        <taxon>Ancylostomatidae</taxon>
        <taxon>Ancylostomatinae</taxon>
        <taxon>Ancylostoma</taxon>
    </lineage>
</organism>
<comment type="caution">
    <text evidence="6">The sequence shown here is derived from an EMBL/GenBank/DDBJ whole genome shotgun (WGS) entry which is preliminary data.</text>
</comment>
<evidence type="ECO:0008006" key="8">
    <source>
        <dbReference type="Google" id="ProtNLM"/>
    </source>
</evidence>
<feature type="domain" description="AMP-binding enzyme C-terminal" evidence="5">
    <location>
        <begin position="444"/>
        <end position="517"/>
    </location>
</feature>
<dbReference type="PANTHER" id="PTHR24096">
    <property type="entry name" value="LONG-CHAIN-FATTY-ACID--COA LIGASE"/>
    <property type="match status" value="1"/>
</dbReference>
<reference evidence="7" key="1">
    <citation type="journal article" date="2015" name="Nat. Genet.">
        <title>The genome and transcriptome of the zoonotic hookworm Ancylostoma ceylanicum identify infection-specific gene families.</title>
        <authorList>
            <person name="Schwarz E.M."/>
            <person name="Hu Y."/>
            <person name="Antoshechkin I."/>
            <person name="Miller M.M."/>
            <person name="Sternberg P.W."/>
            <person name="Aroian R.V."/>
        </authorList>
    </citation>
    <scope>NUCLEOTIDE SEQUENCE</scope>
    <source>
        <strain evidence="7">HY135</strain>
    </source>
</reference>
<evidence type="ECO:0000256" key="3">
    <source>
        <dbReference type="ARBA" id="ARBA00023140"/>
    </source>
</evidence>
<proteinExistence type="inferred from homology"/>
<evidence type="ECO:0000313" key="6">
    <source>
        <dbReference type="EMBL" id="EYC08814.1"/>
    </source>
</evidence>
<dbReference type="InterPro" id="IPR025110">
    <property type="entry name" value="AMP-bd_C"/>
</dbReference>
<dbReference type="Gene3D" id="3.30.300.30">
    <property type="match status" value="1"/>
</dbReference>
<dbReference type="FunFam" id="3.30.300.30:FF:000007">
    <property type="entry name" value="4-coumarate--CoA ligase 2"/>
    <property type="match status" value="1"/>
</dbReference>
<dbReference type="OrthoDB" id="10253869at2759"/>
<dbReference type="EMBL" id="JARK01001400">
    <property type="protein sequence ID" value="EYC08814.1"/>
    <property type="molecule type" value="Genomic_DNA"/>
</dbReference>
<evidence type="ECO:0000259" key="5">
    <source>
        <dbReference type="Pfam" id="PF13193"/>
    </source>
</evidence>
<dbReference type="PANTHER" id="PTHR24096:SF257">
    <property type="entry name" value="ACYL-COA SYNTHETASE 7"/>
    <property type="match status" value="1"/>
</dbReference>
<comment type="subcellular location">
    <subcellularLocation>
        <location evidence="1">Peroxisome</location>
    </subcellularLocation>
</comment>
<dbReference type="Gene3D" id="3.40.50.12780">
    <property type="entry name" value="N-terminal domain of ligase-like"/>
    <property type="match status" value="1"/>
</dbReference>
<dbReference type="Pfam" id="PF00501">
    <property type="entry name" value="AMP-binding"/>
    <property type="match status" value="1"/>
</dbReference>
<evidence type="ECO:0000259" key="4">
    <source>
        <dbReference type="Pfam" id="PF00501"/>
    </source>
</evidence>
<evidence type="ECO:0000256" key="1">
    <source>
        <dbReference type="ARBA" id="ARBA00004275"/>
    </source>
</evidence>
<dbReference type="AlphaFoldDB" id="A0A016U0G0"/>
<sequence>MIVKSKLTVATPQEPMHTTVLRKCLEFHKDDPERAAFFSTSDKTNAVTFKQVYDYSLNLASWLMENDFKKGDVVLISLRNSWHFPVACLGAWSAGLIVSPASTLFTEYELRYQLEDSTAKLIITEELLLSKMKKANGTGARIICVSEQKHANVDDFVAIVTRHRPVPVMPVYIDLAEDLMFLAYSSGTTGAPKGVMLTHGNFAYSFRGHIRKYAEIYSAQGVDGYVPPLHSIAFLPFYHAMGLFNVFFTLYNGTTQITMARFNLKELLQHIQDYHISLLLVVPSVILAMVESPLLDSYDLSSLALVGSGAAPLSQSVVDRLQQRLPEVRVVQGYGMTETSVASHIPTFSCPKGSVGTLLPNTEMKIVSCGKLCGPFERGELWIRGPQIMKGYWRRPELTKEMFDSEGFMRTGDIAYYDKDGYTFICDRDKELIKVNGKQVSPTEIEEVLIAHPKITDCCVIGIPDEKRGEVPLAFVVAKSINEDSIHAYVKERLAPYKRLRGGIKFVDVIPRTPTGKTLKRKLKDEYLKTVKPSQRSHI</sequence>
<dbReference type="InterPro" id="IPR000873">
    <property type="entry name" value="AMP-dep_synth/lig_dom"/>
</dbReference>
<keyword evidence="7" id="KW-1185">Reference proteome</keyword>
<dbReference type="InterPro" id="IPR020845">
    <property type="entry name" value="AMP-binding_CS"/>
</dbReference>
<dbReference type="STRING" id="53326.A0A016U0G0"/>
<dbReference type="InterPro" id="IPR042099">
    <property type="entry name" value="ANL_N_sf"/>
</dbReference>
<dbReference type="GO" id="GO:0005777">
    <property type="term" value="C:peroxisome"/>
    <property type="evidence" value="ECO:0007669"/>
    <property type="project" value="UniProtKB-SubCell"/>
</dbReference>
<protein>
    <recommendedName>
        <fullName evidence="8">AMP-binding enzyme</fullName>
    </recommendedName>
</protein>
<keyword evidence="3" id="KW-0576">Peroxisome</keyword>
<gene>
    <name evidence="6" type="primary">Acey_s0064.g3544</name>
    <name evidence="6" type="synonym">Acey-acs-7</name>
    <name evidence="6" type="ORF">Y032_0064g3544</name>
</gene>
<dbReference type="PROSITE" id="PS00455">
    <property type="entry name" value="AMP_BINDING"/>
    <property type="match status" value="1"/>
</dbReference>